<dbReference type="AlphaFoldDB" id="A0A317QNT2"/>
<name>A0A317QNT2_9ACTN</name>
<dbReference type="RefSeq" id="WP_110007055.1">
    <property type="nucleotide sequence ID" value="NZ_QGTX01000001.1"/>
</dbReference>
<dbReference type="SUPFAM" id="SSF53474">
    <property type="entry name" value="alpha/beta-Hydrolases"/>
    <property type="match status" value="1"/>
</dbReference>
<dbReference type="OrthoDB" id="9803828at2"/>
<accession>A0A317QNT2</accession>
<comment type="similarity">
    <text evidence="1">Belongs to the 'GDXG' lipolytic enzyme family.</text>
</comment>
<evidence type="ECO:0000256" key="3">
    <source>
        <dbReference type="SAM" id="MobiDB-lite"/>
    </source>
</evidence>
<evidence type="ECO:0000256" key="1">
    <source>
        <dbReference type="ARBA" id="ARBA00010515"/>
    </source>
</evidence>
<evidence type="ECO:0000259" key="4">
    <source>
        <dbReference type="Pfam" id="PF20434"/>
    </source>
</evidence>
<gene>
    <name evidence="5" type="ORF">JD79_04206</name>
</gene>
<evidence type="ECO:0000256" key="2">
    <source>
        <dbReference type="ARBA" id="ARBA00022801"/>
    </source>
</evidence>
<dbReference type="Proteomes" id="UP000246661">
    <property type="component" value="Unassembled WGS sequence"/>
</dbReference>
<feature type="compositionally biased region" description="Pro residues" evidence="3">
    <location>
        <begin position="1"/>
        <end position="22"/>
    </location>
</feature>
<keyword evidence="6" id="KW-1185">Reference proteome</keyword>
<feature type="region of interest" description="Disordered" evidence="3">
    <location>
        <begin position="1"/>
        <end position="26"/>
    </location>
</feature>
<dbReference type="GO" id="GO:0016787">
    <property type="term" value="F:hydrolase activity"/>
    <property type="evidence" value="ECO:0007669"/>
    <property type="project" value="UniProtKB-KW"/>
</dbReference>
<protein>
    <submittedName>
        <fullName evidence="5">Acetyl esterase/lipase</fullName>
    </submittedName>
</protein>
<dbReference type="PROSITE" id="PS01173">
    <property type="entry name" value="LIPASE_GDXG_HIS"/>
    <property type="match status" value="1"/>
</dbReference>
<evidence type="ECO:0000313" key="6">
    <source>
        <dbReference type="Proteomes" id="UP000246661"/>
    </source>
</evidence>
<organism evidence="5 6">
    <name type="scientific">Geodermatophilus normandii</name>
    <dbReference type="NCBI Taxonomy" id="1137989"/>
    <lineage>
        <taxon>Bacteria</taxon>
        <taxon>Bacillati</taxon>
        <taxon>Actinomycetota</taxon>
        <taxon>Actinomycetes</taxon>
        <taxon>Geodermatophilales</taxon>
        <taxon>Geodermatophilaceae</taxon>
        <taxon>Geodermatophilus</taxon>
    </lineage>
</organism>
<dbReference type="InterPro" id="IPR049492">
    <property type="entry name" value="BD-FAE-like_dom"/>
</dbReference>
<dbReference type="Pfam" id="PF20434">
    <property type="entry name" value="BD-FAE"/>
    <property type="match status" value="1"/>
</dbReference>
<proteinExistence type="inferred from homology"/>
<dbReference type="InterPro" id="IPR050300">
    <property type="entry name" value="GDXG_lipolytic_enzyme"/>
</dbReference>
<keyword evidence="2" id="KW-0378">Hydrolase</keyword>
<dbReference type="PANTHER" id="PTHR48081">
    <property type="entry name" value="AB HYDROLASE SUPERFAMILY PROTEIN C4A8.06C"/>
    <property type="match status" value="1"/>
</dbReference>
<dbReference type="InterPro" id="IPR002168">
    <property type="entry name" value="Lipase_GDXG_HIS_AS"/>
</dbReference>
<dbReference type="EMBL" id="QGTX01000001">
    <property type="protein sequence ID" value="PWW25012.1"/>
    <property type="molecule type" value="Genomic_DNA"/>
</dbReference>
<feature type="domain" description="BD-FAE-like" evidence="4">
    <location>
        <begin position="46"/>
        <end position="257"/>
    </location>
</feature>
<dbReference type="InterPro" id="IPR029058">
    <property type="entry name" value="AB_hydrolase_fold"/>
</dbReference>
<evidence type="ECO:0000313" key="5">
    <source>
        <dbReference type="EMBL" id="PWW25012.1"/>
    </source>
</evidence>
<reference evidence="6" key="1">
    <citation type="submission" date="2018-05" db="EMBL/GenBank/DDBJ databases">
        <authorList>
            <person name="Klenk H.-P."/>
            <person name="Huntemann M."/>
            <person name="Clum A."/>
            <person name="Pillay M."/>
            <person name="Palaniappan K."/>
            <person name="Varghese N."/>
            <person name="Mikhailova N."/>
            <person name="Stamatis D."/>
            <person name="Reddy T."/>
            <person name="Daum C."/>
            <person name="Shapiro N."/>
            <person name="Ivanova N."/>
            <person name="Kyrpides N."/>
            <person name="Woyke T."/>
        </authorList>
    </citation>
    <scope>NUCLEOTIDE SEQUENCE [LARGE SCALE GENOMIC DNA]</scope>
    <source>
        <strain evidence="6">DSM 45417</strain>
    </source>
</reference>
<sequence length="301" mass="30410">MPTPALPLPPPASAAPLPPASPGPDGTRFLGGVPYAALPGARPLELDLYLPAGDGPHPVVLFLHGGGWRLGSRRSGGPAFPGRSLFERVAGAGIAVASADYRLSGEAVWPAQLSDAKAAVRWLRARAGELGVDGERIAAWGESAGGHLAALLGLVADPALEGDVGVTGPPSAVVAVAAWYAPSDVAAVAPDTGADPADATTREAQLLGAAPSAVPRVAAQASPVGHVRGDVPPFLLLHGRADRFVPCVQSERLTAALTAAGADVELHTYDGADHMWLGAPEAAADALERTVAFLRARLLAG</sequence>
<dbReference type="Gene3D" id="3.40.50.1820">
    <property type="entry name" value="alpha/beta hydrolase"/>
    <property type="match status" value="1"/>
</dbReference>
<dbReference type="PANTHER" id="PTHR48081:SF13">
    <property type="entry name" value="ALPHA_BETA HYDROLASE"/>
    <property type="match status" value="1"/>
</dbReference>
<comment type="caution">
    <text evidence="5">The sequence shown here is derived from an EMBL/GenBank/DDBJ whole genome shotgun (WGS) entry which is preliminary data.</text>
</comment>